<feature type="transmembrane region" description="Helical" evidence="1">
    <location>
        <begin position="196"/>
        <end position="214"/>
    </location>
</feature>
<feature type="transmembrane region" description="Helical" evidence="1">
    <location>
        <begin position="113"/>
        <end position="132"/>
    </location>
</feature>
<feature type="transmembrane region" description="Helical" evidence="1">
    <location>
        <begin position="153"/>
        <end position="176"/>
    </location>
</feature>
<organism evidence="2 3">
    <name type="scientific">Cordyceps javanica</name>
    <dbReference type="NCBI Taxonomy" id="43265"/>
    <lineage>
        <taxon>Eukaryota</taxon>
        <taxon>Fungi</taxon>
        <taxon>Dikarya</taxon>
        <taxon>Ascomycota</taxon>
        <taxon>Pezizomycotina</taxon>
        <taxon>Sordariomycetes</taxon>
        <taxon>Hypocreomycetidae</taxon>
        <taxon>Hypocreales</taxon>
        <taxon>Cordycipitaceae</taxon>
        <taxon>Cordyceps</taxon>
    </lineage>
</organism>
<keyword evidence="1" id="KW-0812">Transmembrane</keyword>
<feature type="transmembrane region" description="Helical" evidence="1">
    <location>
        <begin position="301"/>
        <end position="319"/>
    </location>
</feature>
<feature type="transmembrane region" description="Helical" evidence="1">
    <location>
        <begin position="84"/>
        <end position="101"/>
    </location>
</feature>
<accession>A0A545V3S3</accession>
<dbReference type="Proteomes" id="UP000315783">
    <property type="component" value="Unassembled WGS sequence"/>
</dbReference>
<name>A0A545V3S3_9HYPO</name>
<proteinExistence type="predicted"/>
<dbReference type="EMBL" id="SPUK01000006">
    <property type="protein sequence ID" value="TQV96356.1"/>
    <property type="molecule type" value="Genomic_DNA"/>
</dbReference>
<feature type="transmembrane region" description="Helical" evidence="1">
    <location>
        <begin position="53"/>
        <end position="72"/>
    </location>
</feature>
<dbReference type="STRING" id="43265.A0A545V3S3"/>
<keyword evidence="1" id="KW-1133">Transmembrane helix</keyword>
<comment type="caution">
    <text evidence="2">The sequence shown here is derived from an EMBL/GenBank/DDBJ whole genome shotgun (WGS) entry which is preliminary data.</text>
</comment>
<keyword evidence="3" id="KW-1185">Reference proteome</keyword>
<feature type="transmembrane region" description="Helical" evidence="1">
    <location>
        <begin position="234"/>
        <end position="256"/>
    </location>
</feature>
<evidence type="ECO:0000256" key="1">
    <source>
        <dbReference type="SAM" id="Phobius"/>
    </source>
</evidence>
<sequence>MISNRVINYFKLLCVIAVMLLWGVSLANGTVKALLLAVWHGELSHGIPLRRSYLGLSLLDLPISLLVAFFFYGTNSHDEGYQLFLVDAYSTLQSAFLWLYVEAARPGDKPVAFGLLWQCLGAAISLPLYYMMHLQWARSGDISRVRSSAEASAIPWSYCLGALMPAAIAMGTTWLGSQSRDSDTHQLLLGLFQLDPVWVSVLQAGVPMLMAVIWPDSDAKFGRKRRKYSGNAYFWVRSSYLLAATASGLGHLYVMIRVITSADKDSVGFVRMYVPFPFRGPAGVGGDVFVYGPWLFLQYDFIVISLSSLSWVYFLLTAPRPSNARGISARILIVCLFLGSIIFGPGATVSVALWYRESILAGGGHA</sequence>
<dbReference type="AlphaFoldDB" id="A0A545V3S3"/>
<gene>
    <name evidence="2" type="ORF">IF1G_04939</name>
</gene>
<protein>
    <submittedName>
        <fullName evidence="2">Uncharacterized protein</fullName>
    </submittedName>
</protein>
<evidence type="ECO:0000313" key="3">
    <source>
        <dbReference type="Proteomes" id="UP000315783"/>
    </source>
</evidence>
<keyword evidence="1" id="KW-0472">Membrane</keyword>
<feature type="transmembrane region" description="Helical" evidence="1">
    <location>
        <begin position="331"/>
        <end position="355"/>
    </location>
</feature>
<evidence type="ECO:0000313" key="2">
    <source>
        <dbReference type="EMBL" id="TQV96356.1"/>
    </source>
</evidence>
<reference evidence="2 3" key="1">
    <citation type="journal article" date="2019" name="Appl. Microbiol. Biotechnol.">
        <title>Genome sequence of Isaria javanica and comparative genome analysis insights into family S53 peptidase evolution in fungal entomopathogens.</title>
        <authorList>
            <person name="Lin R."/>
            <person name="Zhang X."/>
            <person name="Xin B."/>
            <person name="Zou M."/>
            <person name="Gao Y."/>
            <person name="Qin F."/>
            <person name="Hu Q."/>
            <person name="Xie B."/>
            <person name="Cheng X."/>
        </authorList>
    </citation>
    <scope>NUCLEOTIDE SEQUENCE [LARGE SCALE GENOMIC DNA]</scope>
    <source>
        <strain evidence="2 3">IJ1G</strain>
    </source>
</reference>